<accession>F8QHJ1</accession>
<organism evidence="2">
    <name type="scientific">Serpula lacrymans var. lacrymans (strain S7.3)</name>
    <name type="common">Dry rot fungus</name>
    <dbReference type="NCBI Taxonomy" id="936435"/>
    <lineage>
        <taxon>Eukaryota</taxon>
        <taxon>Fungi</taxon>
        <taxon>Dikarya</taxon>
        <taxon>Basidiomycota</taxon>
        <taxon>Agaricomycotina</taxon>
        <taxon>Agaricomycetes</taxon>
        <taxon>Agaricomycetidae</taxon>
        <taxon>Boletales</taxon>
        <taxon>Coniophorineae</taxon>
        <taxon>Serpulaceae</taxon>
        <taxon>Serpula</taxon>
    </lineage>
</organism>
<evidence type="ECO:0000313" key="2">
    <source>
        <dbReference type="Proteomes" id="UP000008063"/>
    </source>
</evidence>
<sequence>MLEPPETSYKRVYFEVDESDILHGRLHKVEKQKQRERIYMSSKSVQADQTEMARVEASIAAALKEQENSPTEETNRKEAKARAECEGQLRLRLERMETEKACEMAALMQKLENIAKENEAKVLLLIVGGAIH</sequence>
<reference evidence="2" key="1">
    <citation type="journal article" date="2011" name="Science">
        <title>The plant cell wall-decomposing machinery underlies the functional diversity of forest fungi.</title>
        <authorList>
            <person name="Eastwood D.C."/>
            <person name="Floudas D."/>
            <person name="Binder M."/>
            <person name="Majcherczyk A."/>
            <person name="Schneider P."/>
            <person name="Aerts A."/>
            <person name="Asiegbu F.O."/>
            <person name="Baker S.E."/>
            <person name="Barry K."/>
            <person name="Bendiksby M."/>
            <person name="Blumentritt M."/>
            <person name="Coutinho P.M."/>
            <person name="Cullen D."/>
            <person name="de Vries R.P."/>
            <person name="Gathman A."/>
            <person name="Goodell B."/>
            <person name="Henrissat B."/>
            <person name="Ihrmark K."/>
            <person name="Kauserud H."/>
            <person name="Kohler A."/>
            <person name="LaButti K."/>
            <person name="Lapidus A."/>
            <person name="Lavin J.L."/>
            <person name="Lee Y.-H."/>
            <person name="Lindquist E."/>
            <person name="Lilly W."/>
            <person name="Lucas S."/>
            <person name="Morin E."/>
            <person name="Murat C."/>
            <person name="Oguiza J.A."/>
            <person name="Park J."/>
            <person name="Pisabarro A.G."/>
            <person name="Riley R."/>
            <person name="Rosling A."/>
            <person name="Salamov A."/>
            <person name="Schmidt O."/>
            <person name="Schmutz J."/>
            <person name="Skrede I."/>
            <person name="Stenlid J."/>
            <person name="Wiebenga A."/>
            <person name="Xie X."/>
            <person name="Kuees U."/>
            <person name="Hibbett D.S."/>
            <person name="Hoffmeister D."/>
            <person name="Hoegberg N."/>
            <person name="Martin F."/>
            <person name="Grigoriev I.V."/>
            <person name="Watkinson S.C."/>
        </authorList>
    </citation>
    <scope>NUCLEOTIDE SEQUENCE [LARGE SCALE GENOMIC DNA]</scope>
    <source>
        <strain evidence="2">strain S7.3</strain>
    </source>
</reference>
<dbReference type="HOGENOM" id="CLU_1918359_0_0_1"/>
<protein>
    <submittedName>
        <fullName evidence="1">Uncharacterized protein</fullName>
    </submittedName>
</protein>
<evidence type="ECO:0000313" key="1">
    <source>
        <dbReference type="EMBL" id="EGN92231.1"/>
    </source>
</evidence>
<name>F8QHJ1_SERL3</name>
<keyword evidence="2" id="KW-1185">Reference proteome</keyword>
<dbReference type="Proteomes" id="UP000008063">
    <property type="component" value="Unassembled WGS sequence"/>
</dbReference>
<dbReference type="InParanoid" id="F8QHJ1"/>
<dbReference type="AlphaFoldDB" id="F8QHJ1"/>
<gene>
    <name evidence="1" type="ORF">SERLA73DRAFT_157125</name>
</gene>
<dbReference type="EMBL" id="GL945510">
    <property type="protein sequence ID" value="EGN92231.1"/>
    <property type="molecule type" value="Genomic_DNA"/>
</dbReference>
<proteinExistence type="predicted"/>